<reference evidence="8" key="1">
    <citation type="journal article" date="2017" name="Mycologia">
        <title>Fusarium algeriense, sp. nov., a novel toxigenic crown rot pathogen of durum wheat from Algeria is nested in the Fusarium burgessii species complex.</title>
        <authorList>
            <person name="Laraba I."/>
            <person name="Keddad A."/>
            <person name="Boureghda H."/>
            <person name="Abdallah N."/>
            <person name="Vaughan M.M."/>
            <person name="Proctor R.H."/>
            <person name="Busman M."/>
            <person name="O'Donnell K."/>
        </authorList>
    </citation>
    <scope>NUCLEOTIDE SEQUENCE</scope>
    <source>
        <strain evidence="8">NRRL 25174</strain>
    </source>
</reference>
<evidence type="ECO:0000259" key="7">
    <source>
        <dbReference type="Pfam" id="PF04082"/>
    </source>
</evidence>
<dbReference type="GO" id="GO:0005634">
    <property type="term" value="C:nucleus"/>
    <property type="evidence" value="ECO:0007669"/>
    <property type="project" value="UniProtKB-SubCell"/>
</dbReference>
<dbReference type="Proteomes" id="UP000730481">
    <property type="component" value="Unassembled WGS sequence"/>
</dbReference>
<keyword evidence="3" id="KW-0677">Repeat</keyword>
<evidence type="ECO:0000256" key="2">
    <source>
        <dbReference type="ARBA" id="ARBA00022723"/>
    </source>
</evidence>
<comment type="caution">
    <text evidence="8">The sequence shown here is derived from an EMBL/GenBank/DDBJ whole genome shotgun (WGS) entry which is preliminary data.</text>
</comment>
<name>A0A9P5DRP5_9HYPO</name>
<evidence type="ECO:0000256" key="5">
    <source>
        <dbReference type="ARBA" id="ARBA00022833"/>
    </source>
</evidence>
<evidence type="ECO:0000313" key="8">
    <source>
        <dbReference type="EMBL" id="KAF4334676.1"/>
    </source>
</evidence>
<evidence type="ECO:0000256" key="3">
    <source>
        <dbReference type="ARBA" id="ARBA00022737"/>
    </source>
</evidence>
<keyword evidence="2" id="KW-0479">Metal-binding</keyword>
<dbReference type="OrthoDB" id="3945418at2759"/>
<evidence type="ECO:0000256" key="4">
    <source>
        <dbReference type="ARBA" id="ARBA00022771"/>
    </source>
</evidence>
<dbReference type="GO" id="GO:0000978">
    <property type="term" value="F:RNA polymerase II cis-regulatory region sequence-specific DNA binding"/>
    <property type="evidence" value="ECO:0007669"/>
    <property type="project" value="InterPro"/>
</dbReference>
<keyword evidence="5" id="KW-0862">Zinc</keyword>
<feature type="domain" description="Xylanolytic transcriptional activator regulatory" evidence="7">
    <location>
        <begin position="288"/>
        <end position="524"/>
    </location>
</feature>
<proteinExistence type="predicted"/>
<keyword evidence="9" id="KW-1185">Reference proteome</keyword>
<evidence type="ECO:0000256" key="6">
    <source>
        <dbReference type="ARBA" id="ARBA00023242"/>
    </source>
</evidence>
<accession>A0A9P5DRP5</accession>
<dbReference type="PANTHER" id="PTHR40626">
    <property type="entry name" value="MIP31509P"/>
    <property type="match status" value="1"/>
</dbReference>
<dbReference type="GO" id="GO:0000785">
    <property type="term" value="C:chromatin"/>
    <property type="evidence" value="ECO:0007669"/>
    <property type="project" value="TreeGrafter"/>
</dbReference>
<dbReference type="InterPro" id="IPR051059">
    <property type="entry name" value="VerF-like"/>
</dbReference>
<dbReference type="Pfam" id="PF04082">
    <property type="entry name" value="Fungal_trans"/>
    <property type="match status" value="1"/>
</dbReference>
<reference evidence="8" key="2">
    <citation type="submission" date="2020-02" db="EMBL/GenBank/DDBJ databases">
        <title>Identification and distribution of gene clusters putatively required for synthesis of sphingolipid metabolism inhibitors in phylogenetically diverse species of the filamentous fungus Fusarium.</title>
        <authorList>
            <person name="Kim H.-S."/>
            <person name="Busman M."/>
            <person name="Brown D.W."/>
            <person name="Divon H."/>
            <person name="Uhlig S."/>
            <person name="Proctor R.H."/>
        </authorList>
    </citation>
    <scope>NUCLEOTIDE SEQUENCE</scope>
    <source>
        <strain evidence="8">NRRL 25174</strain>
    </source>
</reference>
<organism evidence="8 9">
    <name type="scientific">Fusarium beomiforme</name>
    <dbReference type="NCBI Taxonomy" id="44412"/>
    <lineage>
        <taxon>Eukaryota</taxon>
        <taxon>Fungi</taxon>
        <taxon>Dikarya</taxon>
        <taxon>Ascomycota</taxon>
        <taxon>Pezizomycotina</taxon>
        <taxon>Sordariomycetes</taxon>
        <taxon>Hypocreomycetidae</taxon>
        <taxon>Hypocreales</taxon>
        <taxon>Nectriaceae</taxon>
        <taxon>Fusarium</taxon>
        <taxon>Fusarium burgessii species complex</taxon>
    </lineage>
</organism>
<dbReference type="GO" id="GO:0000981">
    <property type="term" value="F:DNA-binding transcription factor activity, RNA polymerase II-specific"/>
    <property type="evidence" value="ECO:0007669"/>
    <property type="project" value="InterPro"/>
</dbReference>
<dbReference type="AlphaFoldDB" id="A0A9P5DRP5"/>
<dbReference type="EMBL" id="PVQB02000657">
    <property type="protein sequence ID" value="KAF4334676.1"/>
    <property type="molecule type" value="Genomic_DNA"/>
</dbReference>
<comment type="subcellular location">
    <subcellularLocation>
        <location evidence="1">Nucleus</location>
    </subcellularLocation>
</comment>
<dbReference type="GO" id="GO:0006351">
    <property type="term" value="P:DNA-templated transcription"/>
    <property type="evidence" value="ECO:0007669"/>
    <property type="project" value="InterPro"/>
</dbReference>
<dbReference type="InterPro" id="IPR007219">
    <property type="entry name" value="XnlR_reg_dom"/>
</dbReference>
<dbReference type="PANTHER" id="PTHR40626:SF3">
    <property type="entry name" value="TRANSCRIPTION FACTOR WITH C2H2 AND ZN(2)-CYS(6) DNA BINDING DOMAIN (EUROFUNG)-RELATED"/>
    <property type="match status" value="1"/>
</dbReference>
<evidence type="ECO:0000256" key="1">
    <source>
        <dbReference type="ARBA" id="ARBA00004123"/>
    </source>
</evidence>
<keyword evidence="4" id="KW-0863">Zinc-finger</keyword>
<dbReference type="GO" id="GO:0008270">
    <property type="term" value="F:zinc ion binding"/>
    <property type="evidence" value="ECO:0007669"/>
    <property type="project" value="UniProtKB-KW"/>
</dbReference>
<protein>
    <recommendedName>
        <fullName evidence="7">Xylanolytic transcriptional activator regulatory domain-containing protein</fullName>
    </recommendedName>
</protein>
<keyword evidence="6" id="KW-0539">Nucleus</keyword>
<sequence length="553" mass="62539">MVQILMNAPMDANTVPRASIDAYQGCAASSLENMRGPPQIGAAASNIIQKEARKAAKCMYKMCKNQDCTYAQALAKKTTSSFALVERDQTPFDYFDTASNDLGYPNRVSLPGFSDQNLDLVTKTVSDLVQPLPDSSIQQYFWNPSHLQAFPSQTEGLISYQIPSLSFISPKPTFPRMRLRFLARLTSSHGMGNSFDCNNTIVGKEIPSHLRQDCSLQSIEPTHTSTTLSLCIGISKEPQHSAVLLSEANPFALKSRDIVEGIRQSSWSESRERSCARFFSPTNIDVFLRIFFQIWHPNWPVIHKPTFDPTIKSPKLIAALSLIGASLSPDRKHQDQAMVWLEALEQWNFLDPDFSEDIIPQTEDDCQISHVRQRLEAVQAAYAVVLLMNWEGDTKQRRRARRTRFPEIVHVARTLYPFAIPRTSEDDIASSYSIRDQWAAFALQEELVRTLLYIFLLDSAFVMFYDMNPCMVIRELQFGLAATDDRFSAPNAETWLSYTQVEAQSQMACRQVILSQAIDMIMSEQFGGAEWEIFEQMNPLNLFAIASGEFCHT</sequence>
<evidence type="ECO:0000313" key="9">
    <source>
        <dbReference type="Proteomes" id="UP000730481"/>
    </source>
</evidence>
<gene>
    <name evidence="8" type="ORF">FBEOM_11509</name>
</gene>